<dbReference type="EMBL" id="BARU01015372">
    <property type="protein sequence ID" value="GAH51179.1"/>
    <property type="molecule type" value="Genomic_DNA"/>
</dbReference>
<reference evidence="3" key="1">
    <citation type="journal article" date="2014" name="Front. Microbiol.">
        <title>High frequency of phylogenetically diverse reductive dehalogenase-homologous genes in deep subseafloor sedimentary metagenomes.</title>
        <authorList>
            <person name="Kawai M."/>
            <person name="Futagami T."/>
            <person name="Toyoda A."/>
            <person name="Takaki Y."/>
            <person name="Nishi S."/>
            <person name="Hori S."/>
            <person name="Arai W."/>
            <person name="Tsubouchi T."/>
            <person name="Morono Y."/>
            <person name="Uchiyama I."/>
            <person name="Ito T."/>
            <person name="Fujiyama A."/>
            <person name="Inagaki F."/>
            <person name="Takami H."/>
        </authorList>
    </citation>
    <scope>NUCLEOTIDE SEQUENCE</scope>
    <source>
        <strain evidence="3">Expedition CK06-06</strain>
    </source>
</reference>
<dbReference type="GO" id="GO:0043024">
    <property type="term" value="F:ribosomal small subunit binding"/>
    <property type="evidence" value="ECO:0007669"/>
    <property type="project" value="TreeGrafter"/>
</dbReference>
<dbReference type="FunFam" id="3.30.505.50:FF:000001">
    <property type="entry name" value="Ribosome hibernation promoting factor"/>
    <property type="match status" value="1"/>
</dbReference>
<dbReference type="InterPro" id="IPR050574">
    <property type="entry name" value="HPF/YfiA_ribosome-assoc"/>
</dbReference>
<dbReference type="AlphaFoldDB" id="X1HBE7"/>
<evidence type="ECO:0000313" key="3">
    <source>
        <dbReference type="EMBL" id="GAH51179.1"/>
    </source>
</evidence>
<dbReference type="GO" id="GO:0045900">
    <property type="term" value="P:negative regulation of translational elongation"/>
    <property type="evidence" value="ECO:0007669"/>
    <property type="project" value="TreeGrafter"/>
</dbReference>
<evidence type="ECO:0000259" key="2">
    <source>
        <dbReference type="Pfam" id="PF16321"/>
    </source>
</evidence>
<feature type="non-terminal residue" evidence="3">
    <location>
        <position position="1"/>
    </location>
</feature>
<feature type="domain" description="Sigma 54 modulation/S30EA ribosomal protein C-terminal" evidence="2">
    <location>
        <begin position="1"/>
        <end position="50"/>
    </location>
</feature>
<organism evidence="3">
    <name type="scientific">marine sediment metagenome</name>
    <dbReference type="NCBI Taxonomy" id="412755"/>
    <lineage>
        <taxon>unclassified sequences</taxon>
        <taxon>metagenomes</taxon>
        <taxon>ecological metagenomes</taxon>
    </lineage>
</organism>
<dbReference type="InterPro" id="IPR038416">
    <property type="entry name" value="Ribosom_S30AE_C_sf"/>
</dbReference>
<name>X1HBE7_9ZZZZ</name>
<proteinExistence type="predicted"/>
<dbReference type="PANTHER" id="PTHR33231:SF1">
    <property type="entry name" value="30S RIBOSOMAL PROTEIN"/>
    <property type="match status" value="1"/>
</dbReference>
<dbReference type="PANTHER" id="PTHR33231">
    <property type="entry name" value="30S RIBOSOMAL PROTEIN"/>
    <property type="match status" value="1"/>
</dbReference>
<dbReference type="Gene3D" id="3.30.505.50">
    <property type="entry name" value="Sigma 54 modulation/S30EA ribosomal protein, C-terminal domain"/>
    <property type="match status" value="1"/>
</dbReference>
<protein>
    <recommendedName>
        <fullName evidence="2">Sigma 54 modulation/S30EA ribosomal protein C-terminal domain-containing protein</fullName>
    </recommendedName>
</protein>
<comment type="caution">
    <text evidence="3">The sequence shown here is derived from an EMBL/GenBank/DDBJ whole genome shotgun (WGS) entry which is preliminary data.</text>
</comment>
<keyword evidence="1" id="KW-0963">Cytoplasm</keyword>
<gene>
    <name evidence="3" type="ORF">S03H2_26475</name>
</gene>
<dbReference type="Pfam" id="PF16321">
    <property type="entry name" value="Ribosom_S30AE_C"/>
    <property type="match status" value="1"/>
</dbReference>
<accession>X1HBE7</accession>
<sequence>KVKRFAVKPMSVAEAVDQMELLGHDFFLFFNADSEELNLLYRRKDGNYGLIEPELG</sequence>
<dbReference type="GO" id="GO:0022627">
    <property type="term" value="C:cytosolic small ribosomal subunit"/>
    <property type="evidence" value="ECO:0007669"/>
    <property type="project" value="TreeGrafter"/>
</dbReference>
<dbReference type="InterPro" id="IPR032528">
    <property type="entry name" value="Ribosom_S30AE_C"/>
</dbReference>
<evidence type="ECO:0000256" key="1">
    <source>
        <dbReference type="ARBA" id="ARBA00022490"/>
    </source>
</evidence>